<comment type="subcellular location">
    <subcellularLocation>
        <location evidence="1">Membrane</location>
    </subcellularLocation>
</comment>
<name>A0A1S3I3U0_LINAN</name>
<dbReference type="GeneID" id="106160771"/>
<evidence type="ECO:0000256" key="1">
    <source>
        <dbReference type="ARBA" id="ARBA00004370"/>
    </source>
</evidence>
<dbReference type="KEGG" id="lak:106160771"/>
<protein>
    <submittedName>
        <fullName evidence="12">Ephrin-4 isoform X1</fullName>
    </submittedName>
</protein>
<evidence type="ECO:0000256" key="7">
    <source>
        <dbReference type="RuleBase" id="RU004375"/>
    </source>
</evidence>
<organism evidence="11 12">
    <name type="scientific">Lingula anatina</name>
    <name type="common">Brachiopod</name>
    <name type="synonym">Lingula unguis</name>
    <dbReference type="NCBI Taxonomy" id="7574"/>
    <lineage>
        <taxon>Eukaryota</taxon>
        <taxon>Metazoa</taxon>
        <taxon>Spiralia</taxon>
        <taxon>Lophotrochozoa</taxon>
        <taxon>Brachiopoda</taxon>
        <taxon>Linguliformea</taxon>
        <taxon>Lingulata</taxon>
        <taxon>Lingulida</taxon>
        <taxon>Linguloidea</taxon>
        <taxon>Lingulidae</taxon>
        <taxon>Lingula</taxon>
    </lineage>
</organism>
<dbReference type="Proteomes" id="UP000085678">
    <property type="component" value="Unplaced"/>
</dbReference>
<evidence type="ECO:0000256" key="4">
    <source>
        <dbReference type="ARBA" id="ARBA00023157"/>
    </source>
</evidence>
<dbReference type="AlphaFoldDB" id="A0A1S3I3U0"/>
<dbReference type="InParanoid" id="A0A1S3I3U0"/>
<keyword evidence="4" id="KW-1015">Disulfide bond</keyword>
<dbReference type="Pfam" id="PF00812">
    <property type="entry name" value="Ephrin"/>
    <property type="match status" value="1"/>
</dbReference>
<keyword evidence="3 7" id="KW-0472">Membrane</keyword>
<feature type="signal peptide" evidence="9">
    <location>
        <begin position="1"/>
        <end position="34"/>
    </location>
</feature>
<comment type="caution">
    <text evidence="6">Lacks conserved residue(s) required for the propagation of feature annotation.</text>
</comment>
<evidence type="ECO:0000313" key="11">
    <source>
        <dbReference type="Proteomes" id="UP000085678"/>
    </source>
</evidence>
<evidence type="ECO:0000256" key="8">
    <source>
        <dbReference type="SAM" id="MobiDB-lite"/>
    </source>
</evidence>
<dbReference type="GO" id="GO:0046875">
    <property type="term" value="F:ephrin receptor binding"/>
    <property type="evidence" value="ECO:0007669"/>
    <property type="project" value="TreeGrafter"/>
</dbReference>
<evidence type="ECO:0000256" key="6">
    <source>
        <dbReference type="PROSITE-ProRule" id="PRU00884"/>
    </source>
</evidence>
<feature type="chain" id="PRO_5010273531" evidence="9">
    <location>
        <begin position="35"/>
        <end position="296"/>
    </location>
</feature>
<evidence type="ECO:0000259" key="10">
    <source>
        <dbReference type="PROSITE" id="PS51551"/>
    </source>
</evidence>
<dbReference type="GO" id="GO:0007411">
    <property type="term" value="P:axon guidance"/>
    <property type="evidence" value="ECO:0007669"/>
    <property type="project" value="TreeGrafter"/>
</dbReference>
<dbReference type="InterPro" id="IPR031328">
    <property type="entry name" value="Ephrin"/>
</dbReference>
<dbReference type="GO" id="GO:0048013">
    <property type="term" value="P:ephrin receptor signaling pathway"/>
    <property type="evidence" value="ECO:0007669"/>
    <property type="project" value="TreeGrafter"/>
</dbReference>
<dbReference type="RefSeq" id="XP_013392930.1">
    <property type="nucleotide sequence ID" value="XM_013537476.1"/>
</dbReference>
<evidence type="ECO:0000256" key="2">
    <source>
        <dbReference type="ARBA" id="ARBA00022729"/>
    </source>
</evidence>
<dbReference type="CDD" id="cd02675">
    <property type="entry name" value="Ephrin_ectodomain"/>
    <property type="match status" value="1"/>
</dbReference>
<dbReference type="InterPro" id="IPR008972">
    <property type="entry name" value="Cupredoxin"/>
</dbReference>
<dbReference type="PRINTS" id="PR01347">
    <property type="entry name" value="EPHRIN"/>
</dbReference>
<feature type="domain" description="Ephrin RBD" evidence="10">
    <location>
        <begin position="45"/>
        <end position="186"/>
    </location>
</feature>
<dbReference type="OrthoDB" id="6250301at2759"/>
<dbReference type="InterPro" id="IPR001799">
    <property type="entry name" value="Ephrin_RBD"/>
</dbReference>
<comment type="similarity">
    <text evidence="6 7">Belongs to the ephrin family.</text>
</comment>
<keyword evidence="11" id="KW-1185">Reference proteome</keyword>
<dbReference type="PANTHER" id="PTHR11304:SF29">
    <property type="entry name" value="EPHRIN"/>
    <property type="match status" value="1"/>
</dbReference>
<keyword evidence="2 9" id="KW-0732">Signal</keyword>
<reference evidence="12" key="1">
    <citation type="submission" date="2025-08" db="UniProtKB">
        <authorList>
            <consortium name="RefSeq"/>
        </authorList>
    </citation>
    <scope>IDENTIFICATION</scope>
    <source>
        <tissue evidence="12">Gonads</tissue>
    </source>
</reference>
<dbReference type="STRING" id="7574.A0A1S3I3U0"/>
<dbReference type="PROSITE" id="PS51551">
    <property type="entry name" value="EPHRIN_RBD_2"/>
    <property type="match status" value="1"/>
</dbReference>
<dbReference type="SUPFAM" id="SSF49503">
    <property type="entry name" value="Cupredoxins"/>
    <property type="match status" value="1"/>
</dbReference>
<feature type="region of interest" description="Disordered" evidence="8">
    <location>
        <begin position="213"/>
        <end position="235"/>
    </location>
</feature>
<dbReference type="GO" id="GO:0005886">
    <property type="term" value="C:plasma membrane"/>
    <property type="evidence" value="ECO:0007669"/>
    <property type="project" value="TreeGrafter"/>
</dbReference>
<evidence type="ECO:0000256" key="3">
    <source>
        <dbReference type="ARBA" id="ARBA00023136"/>
    </source>
</evidence>
<evidence type="ECO:0000313" key="12">
    <source>
        <dbReference type="RefSeq" id="XP_013392930.1"/>
    </source>
</evidence>
<accession>A0A1S3I3U0</accession>
<keyword evidence="5" id="KW-0325">Glycoprotein</keyword>
<evidence type="ECO:0000256" key="9">
    <source>
        <dbReference type="SAM" id="SignalP"/>
    </source>
</evidence>
<sequence length="296" mass="33512">MLDRARRTYRQTLEAMPWFLSRLCLYLIVLSLQAIEEGSTSSGDTMNVKVFWNATNPIFQTSNNDHVIEVRINDVVDFHCPKYTSTITDPNDAYYVIYQVSREEYDGCSLNANRNAWIINCSQPYGSESFYSIIMTAFSPLPQSEYQFVPGETYYYLTTSTGNLTGINNRRQGACREKNMKIMLKVCCDSSTRSPHCTNTQQYRKCPITTSTQSVSTTTTPTTTSSTTPTTTTTTLGTTKHKFTTTSSQGTTHFKSTKDSHTSINSSKYSTEHSVWLLCISLLISACFHRHYLNSR</sequence>
<proteinExistence type="inferred from homology"/>
<evidence type="ECO:0000256" key="5">
    <source>
        <dbReference type="ARBA" id="ARBA00023180"/>
    </source>
</evidence>
<dbReference type="PANTHER" id="PTHR11304">
    <property type="entry name" value="EPHRIN"/>
    <property type="match status" value="1"/>
</dbReference>
<gene>
    <name evidence="12" type="primary">LOC106160771</name>
</gene>
<dbReference type="Gene3D" id="2.60.40.420">
    <property type="entry name" value="Cupredoxins - blue copper proteins"/>
    <property type="match status" value="1"/>
</dbReference>